<dbReference type="PANTHER" id="PTHR37733">
    <property type="entry name" value="SMAD/FHA DOMAIN-CONTAINING PROTEIN"/>
    <property type="match status" value="1"/>
</dbReference>
<dbReference type="STRING" id="77586.A0A0D9WRB4"/>
<feature type="compositionally biased region" description="Basic and acidic residues" evidence="1">
    <location>
        <begin position="255"/>
        <end position="264"/>
    </location>
</feature>
<sequence length="359" mass="39711">MELELEAAGGGSSRPPVSLSVESPSAVFGRGDLAAADRTVSRRHVSLRLLGGGGGGDEPPRVAFEVVGRNPVVVRTGEGGGGSSRVYRRGEAGELRDGDALALSLRAPPPSSFWAVQRQRRSEGGEVDAEVMDAVARRERRTRERKERERRAAEEEEEEEAMEVTADEEDEAEAASGGDLDAEAGDPELDLANIDPVQEFGFLSTGHEFDNYTKGRIRPPKDWNWFLEEVQKGSDDEDDVVSKGLGKLKGRGTNKKNEVHRVDEDWTGESEDEKDTLSRGPSVKRSKYATRSKEPKKPRKEKPEIKEESKNVGDELDEEDEEDEEDETLGGFIVNEEDEAMEEASEEEEDEFDDDDDDE</sequence>
<feature type="compositionally biased region" description="Basic and acidic residues" evidence="1">
    <location>
        <begin position="136"/>
        <end position="153"/>
    </location>
</feature>
<feature type="region of interest" description="Disordered" evidence="1">
    <location>
        <begin position="136"/>
        <end position="193"/>
    </location>
</feature>
<reference evidence="2" key="3">
    <citation type="submission" date="2015-04" db="UniProtKB">
        <authorList>
            <consortium name="EnsemblPlants"/>
        </authorList>
    </citation>
    <scope>IDENTIFICATION</scope>
</reference>
<feature type="compositionally biased region" description="Acidic residues" evidence="1">
    <location>
        <begin position="314"/>
        <end position="328"/>
    </location>
</feature>
<dbReference type="EnsemblPlants" id="LPERR06G15490.1">
    <property type="protein sequence ID" value="LPERR06G15490.1"/>
    <property type="gene ID" value="LPERR06G15490"/>
</dbReference>
<feature type="region of interest" description="Disordered" evidence="1">
    <location>
        <begin position="230"/>
        <end position="359"/>
    </location>
</feature>
<reference evidence="2 3" key="1">
    <citation type="submission" date="2012-08" db="EMBL/GenBank/DDBJ databases">
        <title>Oryza genome evolution.</title>
        <authorList>
            <person name="Wing R.A."/>
        </authorList>
    </citation>
    <scope>NUCLEOTIDE SEQUENCE</scope>
</reference>
<organism evidence="2 3">
    <name type="scientific">Leersia perrieri</name>
    <dbReference type="NCBI Taxonomy" id="77586"/>
    <lineage>
        <taxon>Eukaryota</taxon>
        <taxon>Viridiplantae</taxon>
        <taxon>Streptophyta</taxon>
        <taxon>Embryophyta</taxon>
        <taxon>Tracheophyta</taxon>
        <taxon>Spermatophyta</taxon>
        <taxon>Magnoliopsida</taxon>
        <taxon>Liliopsida</taxon>
        <taxon>Poales</taxon>
        <taxon>Poaceae</taxon>
        <taxon>BOP clade</taxon>
        <taxon>Oryzoideae</taxon>
        <taxon>Oryzeae</taxon>
        <taxon>Oryzinae</taxon>
        <taxon>Leersia</taxon>
    </lineage>
</organism>
<dbReference type="HOGENOM" id="CLU_073454_0_0_1"/>
<dbReference type="SUPFAM" id="SSF49879">
    <property type="entry name" value="SMAD/FHA domain"/>
    <property type="match status" value="1"/>
</dbReference>
<evidence type="ECO:0000313" key="2">
    <source>
        <dbReference type="EnsemblPlants" id="LPERR06G15490.1"/>
    </source>
</evidence>
<dbReference type="AlphaFoldDB" id="A0A0D9WRB4"/>
<dbReference type="PANTHER" id="PTHR37733:SF1">
    <property type="entry name" value="SMAD_FHA DOMAIN-CONTAINING PROTEIN"/>
    <property type="match status" value="1"/>
</dbReference>
<dbReference type="CDD" id="cd22671">
    <property type="entry name" value="FHA_APTX-like"/>
    <property type="match status" value="1"/>
</dbReference>
<feature type="compositionally biased region" description="Basic and acidic residues" evidence="1">
    <location>
        <begin position="291"/>
        <end position="313"/>
    </location>
</feature>
<feature type="compositionally biased region" description="Acidic residues" evidence="1">
    <location>
        <begin position="265"/>
        <end position="274"/>
    </location>
</feature>
<reference evidence="3" key="2">
    <citation type="submission" date="2013-12" db="EMBL/GenBank/DDBJ databases">
        <authorList>
            <person name="Yu Y."/>
            <person name="Lee S."/>
            <person name="de Baynast K."/>
            <person name="Wissotski M."/>
            <person name="Liu L."/>
            <person name="Talag J."/>
            <person name="Goicoechea J."/>
            <person name="Angelova A."/>
            <person name="Jetty R."/>
            <person name="Kudrna D."/>
            <person name="Golser W."/>
            <person name="Rivera L."/>
            <person name="Zhang J."/>
            <person name="Wing R."/>
        </authorList>
    </citation>
    <scope>NUCLEOTIDE SEQUENCE</scope>
</reference>
<evidence type="ECO:0008006" key="4">
    <source>
        <dbReference type="Google" id="ProtNLM"/>
    </source>
</evidence>
<proteinExistence type="predicted"/>
<name>A0A0D9WRB4_9ORYZ</name>
<dbReference type="eggNOG" id="ENOG502RYC4">
    <property type="taxonomic scope" value="Eukaryota"/>
</dbReference>
<feature type="region of interest" description="Disordered" evidence="1">
    <location>
        <begin position="1"/>
        <end position="23"/>
    </location>
</feature>
<dbReference type="Gramene" id="LPERR06G15490.1">
    <property type="protein sequence ID" value="LPERR06G15490.1"/>
    <property type="gene ID" value="LPERR06G15490"/>
</dbReference>
<feature type="compositionally biased region" description="Acidic residues" evidence="1">
    <location>
        <begin position="180"/>
        <end position="189"/>
    </location>
</feature>
<dbReference type="Gene3D" id="2.60.200.20">
    <property type="match status" value="1"/>
</dbReference>
<evidence type="ECO:0000313" key="3">
    <source>
        <dbReference type="Proteomes" id="UP000032180"/>
    </source>
</evidence>
<accession>A0A0D9WRB4</accession>
<feature type="compositionally biased region" description="Acidic residues" evidence="1">
    <location>
        <begin position="154"/>
        <end position="173"/>
    </location>
</feature>
<dbReference type="InterPro" id="IPR008984">
    <property type="entry name" value="SMAD_FHA_dom_sf"/>
</dbReference>
<protein>
    <recommendedName>
        <fullName evidence="4">FHA domain-containing protein</fullName>
    </recommendedName>
</protein>
<evidence type="ECO:0000256" key="1">
    <source>
        <dbReference type="SAM" id="MobiDB-lite"/>
    </source>
</evidence>
<keyword evidence="3" id="KW-1185">Reference proteome</keyword>
<feature type="compositionally biased region" description="Acidic residues" evidence="1">
    <location>
        <begin position="335"/>
        <end position="359"/>
    </location>
</feature>
<dbReference type="Proteomes" id="UP000032180">
    <property type="component" value="Chromosome 6"/>
</dbReference>